<proteinExistence type="predicted"/>
<keyword evidence="1" id="KW-1185">Reference proteome</keyword>
<accession>A0AC58NXA7</accession>
<organism evidence="1 2">
    <name type="scientific">Camelus bactrianus</name>
    <name type="common">Bactrian camel</name>
    <dbReference type="NCBI Taxonomy" id="9837"/>
    <lineage>
        <taxon>Eukaryota</taxon>
        <taxon>Metazoa</taxon>
        <taxon>Chordata</taxon>
        <taxon>Craniata</taxon>
        <taxon>Vertebrata</taxon>
        <taxon>Euteleostomi</taxon>
        <taxon>Mammalia</taxon>
        <taxon>Eutheria</taxon>
        <taxon>Laurasiatheria</taxon>
        <taxon>Artiodactyla</taxon>
        <taxon>Tylopoda</taxon>
        <taxon>Camelidae</taxon>
        <taxon>Camelus</taxon>
    </lineage>
</organism>
<evidence type="ECO:0000313" key="1">
    <source>
        <dbReference type="Proteomes" id="UP001732780"/>
    </source>
</evidence>
<reference evidence="2" key="1">
    <citation type="submission" date="2025-08" db="UniProtKB">
        <authorList>
            <consortium name="RefSeq"/>
        </authorList>
    </citation>
    <scope>IDENTIFICATION</scope>
    <source>
        <tissue evidence="2">Blood</tissue>
    </source>
</reference>
<name>A0AC58NXA7_CAMBA</name>
<evidence type="ECO:0000313" key="2">
    <source>
        <dbReference type="RefSeq" id="XP_074202418.1"/>
    </source>
</evidence>
<sequence>MKRSVTNVGSLPQGAVDVSTGPSTSCRGATRRSSRPREAAARARRPQSPQAQPARRSDFSLLCLRKNGVFADGVFQRRPAPPMQLQQDLHQDLWPQPSS</sequence>
<dbReference type="RefSeq" id="XP_074202418.1">
    <property type="nucleotide sequence ID" value="XM_074346317.1"/>
</dbReference>
<dbReference type="Proteomes" id="UP001732780">
    <property type="component" value="Chromosome 18"/>
</dbReference>
<gene>
    <name evidence="2" type="primary">LOC141573912</name>
</gene>
<protein>
    <submittedName>
        <fullName evidence="2">Forkhead box protein K2-like</fullName>
    </submittedName>
</protein>